<gene>
    <name evidence="2" type="ORF">HF200_06360</name>
</gene>
<accession>A0ABX1II69</accession>
<name>A0ABX1II69_STRGB</name>
<dbReference type="Proteomes" id="UP000744032">
    <property type="component" value="Unassembled WGS sequence"/>
</dbReference>
<evidence type="ECO:0000256" key="1">
    <source>
        <dbReference type="SAM" id="MobiDB-lite"/>
    </source>
</evidence>
<feature type="region of interest" description="Disordered" evidence="1">
    <location>
        <begin position="1"/>
        <end position="56"/>
    </location>
</feature>
<feature type="compositionally biased region" description="Basic and acidic residues" evidence="1">
    <location>
        <begin position="47"/>
        <end position="56"/>
    </location>
</feature>
<comment type="caution">
    <text evidence="2">The sequence shown here is derived from an EMBL/GenBank/DDBJ whole genome shotgun (WGS) entry which is preliminary data.</text>
</comment>
<reference evidence="2 3" key="1">
    <citation type="submission" date="2020-04" db="EMBL/GenBank/DDBJ databases">
        <title>Genome sequence of Streptomyces galbus strain I339.</title>
        <authorList>
            <person name="Silva E.A.N."/>
            <person name="Merces M."/>
            <person name="Castelo Branco A.P.O.T."/>
            <person name="Vasconcelos P.C."/>
            <person name="Costa N.P."/>
            <person name="Marinho G.C.S."/>
            <person name="Oliveira C.J.B."/>
            <person name="Araujo D."/>
            <person name="Rodrigues Junior V.S."/>
            <person name="Almeida R."/>
            <person name="Silva Filho U.R."/>
            <person name="Andrade A.S.A."/>
            <person name="Cibulski S.P."/>
        </authorList>
    </citation>
    <scope>NUCLEOTIDE SEQUENCE [LARGE SCALE GENOMIC DNA]</scope>
    <source>
        <strain evidence="2 3">I339</strain>
    </source>
</reference>
<evidence type="ECO:0000313" key="3">
    <source>
        <dbReference type="Proteomes" id="UP000744032"/>
    </source>
</evidence>
<evidence type="ECO:0000313" key="2">
    <source>
        <dbReference type="EMBL" id="NKQ24096.1"/>
    </source>
</evidence>
<dbReference type="EMBL" id="JAAXMD010000034">
    <property type="protein sequence ID" value="NKQ24096.1"/>
    <property type="molecule type" value="Genomic_DNA"/>
</dbReference>
<dbReference type="RefSeq" id="WP_168372716.1">
    <property type="nucleotide sequence ID" value="NZ_BMVD01000021.1"/>
</dbReference>
<protein>
    <submittedName>
        <fullName evidence="2">Uncharacterized protein</fullName>
    </submittedName>
</protein>
<organism evidence="2 3">
    <name type="scientific">Streptomyces galbus</name>
    <dbReference type="NCBI Taxonomy" id="33898"/>
    <lineage>
        <taxon>Bacteria</taxon>
        <taxon>Bacillati</taxon>
        <taxon>Actinomycetota</taxon>
        <taxon>Actinomycetes</taxon>
        <taxon>Kitasatosporales</taxon>
        <taxon>Streptomycetaceae</taxon>
        <taxon>Streptomyces</taxon>
    </lineage>
</organism>
<proteinExistence type="predicted"/>
<keyword evidence="3" id="KW-1185">Reference proteome</keyword>
<feature type="compositionally biased region" description="Basic and acidic residues" evidence="1">
    <location>
        <begin position="17"/>
        <end position="26"/>
    </location>
</feature>
<sequence>MDHSTRQEDQVYDTTEEDGRTAEGRADLPPSWAPPLRLAGIDEDELREPHLVRGID</sequence>